<name>A0A8H4QPH8_9HELO</name>
<protein>
    <recommendedName>
        <fullName evidence="5">Enoyl reductase (ER) domain-containing protein</fullName>
    </recommendedName>
</protein>
<evidence type="ECO:0000256" key="3">
    <source>
        <dbReference type="ARBA" id="ARBA00022857"/>
    </source>
</evidence>
<dbReference type="CDD" id="cd08249">
    <property type="entry name" value="enoyl_reductase_like"/>
    <property type="match status" value="1"/>
</dbReference>
<dbReference type="PANTHER" id="PTHR45348">
    <property type="entry name" value="HYPOTHETICAL OXIDOREDUCTASE (EUROFUNG)"/>
    <property type="match status" value="1"/>
</dbReference>
<dbReference type="InterPro" id="IPR011032">
    <property type="entry name" value="GroES-like_sf"/>
</dbReference>
<dbReference type="InterPro" id="IPR013154">
    <property type="entry name" value="ADH-like_N"/>
</dbReference>
<dbReference type="Proteomes" id="UP000566819">
    <property type="component" value="Unassembled WGS sequence"/>
</dbReference>
<evidence type="ECO:0000313" key="7">
    <source>
        <dbReference type="Proteomes" id="UP000566819"/>
    </source>
</evidence>
<dbReference type="AlphaFoldDB" id="A0A8H4QPH8"/>
<dbReference type="OrthoDB" id="48317at2759"/>
<evidence type="ECO:0000259" key="5">
    <source>
        <dbReference type="SMART" id="SM00829"/>
    </source>
</evidence>
<keyword evidence="3" id="KW-0521">NADP</keyword>
<proteinExistence type="inferred from homology"/>
<dbReference type="SMART" id="SM00829">
    <property type="entry name" value="PKS_ER"/>
    <property type="match status" value="1"/>
</dbReference>
<gene>
    <name evidence="6" type="ORF">G7Y89_g15327</name>
</gene>
<evidence type="ECO:0000256" key="4">
    <source>
        <dbReference type="ARBA" id="ARBA00023002"/>
    </source>
</evidence>
<organism evidence="6 7">
    <name type="scientific">Cudoniella acicularis</name>
    <dbReference type="NCBI Taxonomy" id="354080"/>
    <lineage>
        <taxon>Eukaryota</taxon>
        <taxon>Fungi</taxon>
        <taxon>Dikarya</taxon>
        <taxon>Ascomycota</taxon>
        <taxon>Pezizomycotina</taxon>
        <taxon>Leotiomycetes</taxon>
        <taxon>Helotiales</taxon>
        <taxon>Tricladiaceae</taxon>
        <taxon>Cudoniella</taxon>
    </lineage>
</organism>
<dbReference type="Pfam" id="PF08240">
    <property type="entry name" value="ADH_N"/>
    <property type="match status" value="1"/>
</dbReference>
<evidence type="ECO:0000256" key="1">
    <source>
        <dbReference type="ARBA" id="ARBA00008072"/>
    </source>
</evidence>
<feature type="domain" description="Enoyl reductase (ER)" evidence="5">
    <location>
        <begin position="20"/>
        <end position="309"/>
    </location>
</feature>
<keyword evidence="4" id="KW-0560">Oxidoreductase</keyword>
<dbReference type="GO" id="GO:0000166">
    <property type="term" value="F:nucleotide binding"/>
    <property type="evidence" value="ECO:0007669"/>
    <property type="project" value="UniProtKB-KW"/>
</dbReference>
<evidence type="ECO:0000256" key="2">
    <source>
        <dbReference type="ARBA" id="ARBA00022741"/>
    </source>
</evidence>
<keyword evidence="7" id="KW-1185">Reference proteome</keyword>
<accession>A0A8H4QPH8</accession>
<dbReference type="Gene3D" id="3.40.50.720">
    <property type="entry name" value="NAD(P)-binding Rossmann-like Domain"/>
    <property type="match status" value="1"/>
</dbReference>
<sequence>MGPPQLQTAIVQTQEPSLPTSSLRLTVSHSVPIPALPSLNHVLVRVLAVALNPTDFKMVTYFPQPGTNVPIGCDFCGVVEEAGSEATLTSFPRGTRVCGGLFPYGRTERKEDAISGAFAQWVAADVSQLLRVPPTLNDLQGAAIGGICWGTCVLALFADPEALALQGRPSRPDEKNIPVVVYGGATATGTMACQLLMLSGYSPIAVTSAGSAPLAQVYGATRRAIRTKEVMGFEGFGHRVVLGENTYSRDANVELYNRGNEWANEMQTSLDQGSIKPHPVREVEGQWQGIIEGLGMLQRGEVRGQKLVIRVAVFHIPARKGQRVTDAVARNCVALQGGITRSVAPAVLDLERDALRATTAPWAGMPKLYHNDFPYPYRQC</sequence>
<comment type="caution">
    <text evidence="6">The sequence shown here is derived from an EMBL/GenBank/DDBJ whole genome shotgun (WGS) entry which is preliminary data.</text>
</comment>
<dbReference type="GO" id="GO:0016651">
    <property type="term" value="F:oxidoreductase activity, acting on NAD(P)H"/>
    <property type="evidence" value="ECO:0007669"/>
    <property type="project" value="InterPro"/>
</dbReference>
<dbReference type="SUPFAM" id="SSF50129">
    <property type="entry name" value="GroES-like"/>
    <property type="match status" value="1"/>
</dbReference>
<dbReference type="InterPro" id="IPR036291">
    <property type="entry name" value="NAD(P)-bd_dom_sf"/>
</dbReference>
<evidence type="ECO:0000313" key="6">
    <source>
        <dbReference type="EMBL" id="KAF4614410.1"/>
    </source>
</evidence>
<dbReference type="EMBL" id="JAAMPI010002334">
    <property type="protein sequence ID" value="KAF4614410.1"/>
    <property type="molecule type" value="Genomic_DNA"/>
</dbReference>
<dbReference type="InterPro" id="IPR020843">
    <property type="entry name" value="ER"/>
</dbReference>
<comment type="similarity">
    <text evidence="1">Belongs to the zinc-containing alcohol dehydrogenase family.</text>
</comment>
<dbReference type="InterPro" id="IPR047122">
    <property type="entry name" value="Trans-enoyl_RdTase-like"/>
</dbReference>
<dbReference type="PANTHER" id="PTHR45348:SF1">
    <property type="entry name" value="TRANS-ENOYL REDUCTASE STHE"/>
    <property type="match status" value="1"/>
</dbReference>
<keyword evidence="2" id="KW-0547">Nucleotide-binding</keyword>
<dbReference type="SUPFAM" id="SSF51735">
    <property type="entry name" value="NAD(P)-binding Rossmann-fold domains"/>
    <property type="match status" value="1"/>
</dbReference>
<dbReference type="Gene3D" id="3.90.180.10">
    <property type="entry name" value="Medium-chain alcohol dehydrogenases, catalytic domain"/>
    <property type="match status" value="1"/>
</dbReference>
<reference evidence="6 7" key="1">
    <citation type="submission" date="2020-03" db="EMBL/GenBank/DDBJ databases">
        <title>Draft Genome Sequence of Cudoniella acicularis.</title>
        <authorList>
            <person name="Buettner E."/>
            <person name="Kellner H."/>
        </authorList>
    </citation>
    <scope>NUCLEOTIDE SEQUENCE [LARGE SCALE GENOMIC DNA]</scope>
    <source>
        <strain evidence="6 7">DSM 108380</strain>
    </source>
</reference>